<feature type="compositionally biased region" description="Basic and acidic residues" evidence="1">
    <location>
        <begin position="1"/>
        <end position="16"/>
    </location>
</feature>
<dbReference type="EMBL" id="JAYKXP010000019">
    <property type="protein sequence ID" value="KAK7047582.1"/>
    <property type="molecule type" value="Genomic_DNA"/>
</dbReference>
<dbReference type="AlphaFoldDB" id="A0AAW0D8N7"/>
<dbReference type="GO" id="GO:0031468">
    <property type="term" value="P:nuclear membrane reassembly"/>
    <property type="evidence" value="ECO:0007669"/>
    <property type="project" value="TreeGrafter"/>
</dbReference>
<gene>
    <name evidence="3" type="primary">SHP1_1</name>
    <name evidence="3" type="ORF">VNI00_006350</name>
</gene>
<dbReference type="GO" id="GO:0005829">
    <property type="term" value="C:cytosol"/>
    <property type="evidence" value="ECO:0007669"/>
    <property type="project" value="TreeGrafter"/>
</dbReference>
<protein>
    <submittedName>
        <fullName evidence="3">Protein phosphatase regulator</fullName>
    </submittedName>
</protein>
<accession>A0AAW0D8N7</accession>
<dbReference type="Pfam" id="PF08059">
    <property type="entry name" value="SEP"/>
    <property type="match status" value="2"/>
</dbReference>
<dbReference type="GO" id="GO:0007030">
    <property type="term" value="P:Golgi organization"/>
    <property type="evidence" value="ECO:0007669"/>
    <property type="project" value="TreeGrafter"/>
</dbReference>
<dbReference type="InterPro" id="IPR036241">
    <property type="entry name" value="NSFL1C_SEP_dom_sf"/>
</dbReference>
<organism evidence="3 4">
    <name type="scientific">Paramarasmius palmivorus</name>
    <dbReference type="NCBI Taxonomy" id="297713"/>
    <lineage>
        <taxon>Eukaryota</taxon>
        <taxon>Fungi</taxon>
        <taxon>Dikarya</taxon>
        <taxon>Basidiomycota</taxon>
        <taxon>Agaricomycotina</taxon>
        <taxon>Agaricomycetes</taxon>
        <taxon>Agaricomycetidae</taxon>
        <taxon>Agaricales</taxon>
        <taxon>Marasmiineae</taxon>
        <taxon>Marasmiaceae</taxon>
        <taxon>Paramarasmius</taxon>
    </lineage>
</organism>
<dbReference type="PANTHER" id="PTHR23333">
    <property type="entry name" value="UBX DOMAIN CONTAINING PROTEIN"/>
    <property type="match status" value="1"/>
</dbReference>
<dbReference type="Gene3D" id="3.30.420.210">
    <property type="entry name" value="SEP domain"/>
    <property type="match status" value="2"/>
</dbReference>
<dbReference type="SUPFAM" id="SSF102848">
    <property type="entry name" value="NSFL1 (p97 ATPase) cofactor p47, SEP domain"/>
    <property type="match status" value="2"/>
</dbReference>
<dbReference type="GO" id="GO:0061025">
    <property type="term" value="P:membrane fusion"/>
    <property type="evidence" value="ECO:0007669"/>
    <property type="project" value="TreeGrafter"/>
</dbReference>
<dbReference type="SMART" id="SM00553">
    <property type="entry name" value="SEP"/>
    <property type="match status" value="2"/>
</dbReference>
<evidence type="ECO:0000256" key="1">
    <source>
        <dbReference type="SAM" id="MobiDB-lite"/>
    </source>
</evidence>
<dbReference type="GO" id="GO:0000045">
    <property type="term" value="P:autophagosome assembly"/>
    <property type="evidence" value="ECO:0007669"/>
    <property type="project" value="TreeGrafter"/>
</dbReference>
<dbReference type="PROSITE" id="PS51399">
    <property type="entry name" value="SEP"/>
    <property type="match status" value="2"/>
</dbReference>
<dbReference type="PANTHER" id="PTHR23333:SF20">
    <property type="entry name" value="NSFL1 COFACTOR P47"/>
    <property type="match status" value="1"/>
</dbReference>
<sequence>MNGSDVEKRPRGESPDRQSLGNEKSGNSNQDDGTPVIVSEHLQAAKEGETMYKEKVDSSLVPGPKVATNAEHAIRSVTFWRNGFTIGDGEFLRYDHPNSEAILTEIQNGRAPPSILKVRPGELVELRVHKRTDEDYVPPKKADNAFVPDLKSEKKVEKAVRTMIYWRNGFTVEDSHLMRYDDPYSRMILAEIEAGRAHPSVVKVRPGEPVQLRIHRRTKEDYVPPSRESSQCLIM</sequence>
<dbReference type="FunFam" id="3.30.420.210:FF:000002">
    <property type="entry name" value="UBX domain-containing protein 1"/>
    <property type="match status" value="1"/>
</dbReference>
<feature type="region of interest" description="Disordered" evidence="1">
    <location>
        <begin position="1"/>
        <end position="38"/>
    </location>
</feature>
<proteinExistence type="predicted"/>
<comment type="caution">
    <text evidence="3">The sequence shown here is derived from an EMBL/GenBank/DDBJ whole genome shotgun (WGS) entry which is preliminary data.</text>
</comment>
<dbReference type="Proteomes" id="UP001383192">
    <property type="component" value="Unassembled WGS sequence"/>
</dbReference>
<evidence type="ECO:0000313" key="4">
    <source>
        <dbReference type="Proteomes" id="UP001383192"/>
    </source>
</evidence>
<evidence type="ECO:0000259" key="2">
    <source>
        <dbReference type="PROSITE" id="PS51399"/>
    </source>
</evidence>
<dbReference type="GO" id="GO:0043130">
    <property type="term" value="F:ubiquitin binding"/>
    <property type="evidence" value="ECO:0007669"/>
    <property type="project" value="TreeGrafter"/>
</dbReference>
<keyword evidence="4" id="KW-1185">Reference proteome</keyword>
<dbReference type="InterPro" id="IPR012989">
    <property type="entry name" value="SEP_domain"/>
</dbReference>
<feature type="domain" description="SEP" evidence="2">
    <location>
        <begin position="158"/>
        <end position="223"/>
    </location>
</feature>
<reference evidence="3 4" key="1">
    <citation type="submission" date="2024-01" db="EMBL/GenBank/DDBJ databases">
        <title>A draft genome for a cacao thread blight-causing isolate of Paramarasmius palmivorus.</title>
        <authorList>
            <person name="Baruah I.K."/>
            <person name="Bukari Y."/>
            <person name="Amoako-Attah I."/>
            <person name="Meinhardt L.W."/>
            <person name="Bailey B.A."/>
            <person name="Cohen S.P."/>
        </authorList>
    </citation>
    <scope>NUCLEOTIDE SEQUENCE [LARGE SCALE GENOMIC DNA]</scope>
    <source>
        <strain evidence="3 4">GH-12</strain>
    </source>
</reference>
<feature type="compositionally biased region" description="Polar residues" evidence="1">
    <location>
        <begin position="17"/>
        <end position="32"/>
    </location>
</feature>
<evidence type="ECO:0000313" key="3">
    <source>
        <dbReference type="EMBL" id="KAK7047582.1"/>
    </source>
</evidence>
<dbReference type="GO" id="GO:0043161">
    <property type="term" value="P:proteasome-mediated ubiquitin-dependent protein catabolic process"/>
    <property type="evidence" value="ECO:0007669"/>
    <property type="project" value="TreeGrafter"/>
</dbReference>
<name>A0AAW0D8N7_9AGAR</name>
<feature type="domain" description="SEP" evidence="2">
    <location>
        <begin position="72"/>
        <end position="137"/>
    </location>
</feature>
<dbReference type="GO" id="GO:0005634">
    <property type="term" value="C:nucleus"/>
    <property type="evidence" value="ECO:0007669"/>
    <property type="project" value="TreeGrafter"/>
</dbReference>